<evidence type="ECO:0000256" key="4">
    <source>
        <dbReference type="ARBA" id="ARBA00023163"/>
    </source>
</evidence>
<feature type="domain" description="HTH lysR-type" evidence="5">
    <location>
        <begin position="1"/>
        <end position="58"/>
    </location>
</feature>
<keyword evidence="4" id="KW-0804">Transcription</keyword>
<dbReference type="InterPro" id="IPR036390">
    <property type="entry name" value="WH_DNA-bd_sf"/>
</dbReference>
<evidence type="ECO:0000256" key="1">
    <source>
        <dbReference type="ARBA" id="ARBA00009437"/>
    </source>
</evidence>
<name>A0A193GA74_9BORD</name>
<dbReference type="Pfam" id="PF03466">
    <property type="entry name" value="LysR_substrate"/>
    <property type="match status" value="1"/>
</dbReference>
<dbReference type="Gene3D" id="3.40.190.10">
    <property type="entry name" value="Periplasmic binding protein-like II"/>
    <property type="match status" value="2"/>
</dbReference>
<dbReference type="FunFam" id="1.10.10.10:FF:000001">
    <property type="entry name" value="LysR family transcriptional regulator"/>
    <property type="match status" value="1"/>
</dbReference>
<keyword evidence="3" id="KW-0238">DNA-binding</keyword>
<keyword evidence="7" id="KW-1185">Reference proteome</keyword>
<protein>
    <submittedName>
        <fullName evidence="6">LysR family transcriptional regulator</fullName>
    </submittedName>
</protein>
<keyword evidence="2" id="KW-0805">Transcription regulation</keyword>
<evidence type="ECO:0000313" key="7">
    <source>
        <dbReference type="Proteomes" id="UP000091926"/>
    </source>
</evidence>
<evidence type="ECO:0000259" key="5">
    <source>
        <dbReference type="PROSITE" id="PS50931"/>
    </source>
</evidence>
<dbReference type="Proteomes" id="UP000091926">
    <property type="component" value="Chromosome"/>
</dbReference>
<dbReference type="OrthoDB" id="9803735at2"/>
<evidence type="ECO:0000256" key="3">
    <source>
        <dbReference type="ARBA" id="ARBA00023125"/>
    </source>
</evidence>
<comment type="similarity">
    <text evidence="1">Belongs to the LysR transcriptional regulatory family.</text>
</comment>
<dbReference type="PANTHER" id="PTHR30346:SF28">
    <property type="entry name" value="HTH-TYPE TRANSCRIPTIONAL REGULATOR CYNR"/>
    <property type="match status" value="1"/>
</dbReference>
<dbReference type="GO" id="GO:0032993">
    <property type="term" value="C:protein-DNA complex"/>
    <property type="evidence" value="ECO:0007669"/>
    <property type="project" value="TreeGrafter"/>
</dbReference>
<dbReference type="Pfam" id="PF00126">
    <property type="entry name" value="HTH_1"/>
    <property type="match status" value="1"/>
</dbReference>
<dbReference type="Gene3D" id="1.10.10.10">
    <property type="entry name" value="Winged helix-like DNA-binding domain superfamily/Winged helix DNA-binding domain"/>
    <property type="match status" value="1"/>
</dbReference>
<dbReference type="KEGG" id="bfz:BAU07_04860"/>
<dbReference type="InterPro" id="IPR036388">
    <property type="entry name" value="WH-like_DNA-bd_sf"/>
</dbReference>
<evidence type="ECO:0000256" key="2">
    <source>
        <dbReference type="ARBA" id="ARBA00023015"/>
    </source>
</evidence>
<dbReference type="AlphaFoldDB" id="A0A193GA74"/>
<dbReference type="GO" id="GO:0003700">
    <property type="term" value="F:DNA-binding transcription factor activity"/>
    <property type="evidence" value="ECO:0007669"/>
    <property type="project" value="InterPro"/>
</dbReference>
<dbReference type="SUPFAM" id="SSF53850">
    <property type="entry name" value="Periplasmic binding protein-like II"/>
    <property type="match status" value="1"/>
</dbReference>
<dbReference type="InterPro" id="IPR000847">
    <property type="entry name" value="LysR_HTH_N"/>
</dbReference>
<dbReference type="STRING" id="463014.BAU07_04860"/>
<dbReference type="RefSeq" id="WP_066654600.1">
    <property type="nucleotide sequence ID" value="NZ_CBCSCL010000022.1"/>
</dbReference>
<evidence type="ECO:0000313" key="6">
    <source>
        <dbReference type="EMBL" id="ANN76533.1"/>
    </source>
</evidence>
<dbReference type="GO" id="GO:0003677">
    <property type="term" value="F:DNA binding"/>
    <property type="evidence" value="ECO:0007669"/>
    <property type="project" value="UniProtKB-KW"/>
</dbReference>
<dbReference type="CDD" id="cd08427">
    <property type="entry name" value="PBP2_LTTR_like_2"/>
    <property type="match status" value="1"/>
</dbReference>
<reference evidence="6 7" key="1">
    <citation type="submission" date="2016-06" db="EMBL/GenBank/DDBJ databases">
        <title>Complete genome sequences of Bordetella bronchialis and Bordetella flabilis.</title>
        <authorList>
            <person name="LiPuma J.J."/>
            <person name="Spilker T."/>
        </authorList>
    </citation>
    <scope>NUCLEOTIDE SEQUENCE [LARGE SCALE GENOMIC DNA]</scope>
    <source>
        <strain evidence="6 7">AU10664</strain>
    </source>
</reference>
<dbReference type="PROSITE" id="PS50931">
    <property type="entry name" value="HTH_LYSR"/>
    <property type="match status" value="1"/>
</dbReference>
<dbReference type="EMBL" id="CP016172">
    <property type="protein sequence ID" value="ANN76533.1"/>
    <property type="molecule type" value="Genomic_DNA"/>
</dbReference>
<accession>A0A193GA74</accession>
<proteinExistence type="inferred from homology"/>
<dbReference type="PANTHER" id="PTHR30346">
    <property type="entry name" value="TRANSCRIPTIONAL DUAL REGULATOR HCAR-RELATED"/>
    <property type="match status" value="1"/>
</dbReference>
<dbReference type="InterPro" id="IPR005119">
    <property type="entry name" value="LysR_subst-bd"/>
</dbReference>
<gene>
    <name evidence="6" type="ORF">BAU07_04860</name>
</gene>
<dbReference type="SUPFAM" id="SSF46785">
    <property type="entry name" value="Winged helix' DNA-binding domain"/>
    <property type="match status" value="1"/>
</dbReference>
<sequence length="299" mass="32726">MDTRYLQSFVTVAESGSFAQAARRLDLTPTAVAARIKALEEALGLSLIKRAGRSVRPTEAGMRILERARALLRDARDLAALADDEASFGELRLGVFMSAMTSVLPPVLKRVYDRYPSLSVFVMPGSSVDLCRRVAGGELDAAIVVEPQFAIGKTARWHAIMEEPLVVVAPAAMEGRDAHELLRTRPFIRYDRAVLGGQLADRYLRDHNIVPHQRLEIDSLLGVAALVDQGLGVALLPDWSSMWSARYALTRIPLPGRAPVRRVGLVWQAQGARSALAETFLEEAQAVFPPHPAPRPHGD</sequence>
<organism evidence="6 7">
    <name type="scientific">Bordetella flabilis</name>
    <dbReference type="NCBI Taxonomy" id="463014"/>
    <lineage>
        <taxon>Bacteria</taxon>
        <taxon>Pseudomonadati</taxon>
        <taxon>Pseudomonadota</taxon>
        <taxon>Betaproteobacteria</taxon>
        <taxon>Burkholderiales</taxon>
        <taxon>Alcaligenaceae</taxon>
        <taxon>Bordetella</taxon>
    </lineage>
</organism>